<dbReference type="STRING" id="1592317.DPF_1876"/>
<dbReference type="InterPro" id="IPR027417">
    <property type="entry name" value="P-loop_NTPase"/>
</dbReference>
<dbReference type="SUPFAM" id="SSF53098">
    <property type="entry name" value="Ribonuclease H-like"/>
    <property type="match status" value="1"/>
</dbReference>
<dbReference type="CDD" id="cd17923">
    <property type="entry name" value="DEXHc_Hrq1-like"/>
    <property type="match status" value="1"/>
</dbReference>
<reference evidence="7" key="1">
    <citation type="submission" date="2016-06" db="EMBL/GenBank/DDBJ databases">
        <title>Draft genome sequence of Desulfoplanes formicivorans strain Pf12B.</title>
        <authorList>
            <person name="Watanabe M."/>
            <person name="Kojima H."/>
            <person name="Fukui M."/>
        </authorList>
    </citation>
    <scope>NUCLEOTIDE SEQUENCE [LARGE SCALE GENOMIC DNA]</scope>
    <source>
        <strain evidence="7">Pf12B</strain>
    </source>
</reference>
<dbReference type="Gene3D" id="3.30.420.10">
    <property type="entry name" value="Ribonuclease H-like superfamily/Ribonuclease H"/>
    <property type="match status" value="1"/>
</dbReference>
<dbReference type="SUPFAM" id="SSF52540">
    <property type="entry name" value="P-loop containing nucleoside triphosphate hydrolases"/>
    <property type="match status" value="1"/>
</dbReference>
<evidence type="ECO:0000256" key="2">
    <source>
        <dbReference type="ARBA" id="ARBA00022840"/>
    </source>
</evidence>
<evidence type="ECO:0000259" key="4">
    <source>
        <dbReference type="PROSITE" id="PS51192"/>
    </source>
</evidence>
<feature type="domain" description="Helicase C-terminal" evidence="5">
    <location>
        <begin position="275"/>
        <end position="423"/>
    </location>
</feature>
<comment type="caution">
    <text evidence="6">The sequence shown here is derived from an EMBL/GenBank/DDBJ whole genome shotgun (WGS) entry which is preliminary data.</text>
</comment>
<dbReference type="Pfam" id="PF00270">
    <property type="entry name" value="DEAD"/>
    <property type="match status" value="1"/>
</dbReference>
<dbReference type="PANTHER" id="PTHR47957:SF3">
    <property type="entry name" value="ATP-DEPENDENT HELICASE HRQ1"/>
    <property type="match status" value="1"/>
</dbReference>
<dbReference type="PANTHER" id="PTHR47957">
    <property type="entry name" value="ATP-DEPENDENT HELICASE HRQ1"/>
    <property type="match status" value="1"/>
</dbReference>
<dbReference type="RefSeq" id="WP_069859413.1">
    <property type="nucleotide sequence ID" value="NZ_BDFE01000017.1"/>
</dbReference>
<dbReference type="InterPro" id="IPR036397">
    <property type="entry name" value="RNaseH_sf"/>
</dbReference>
<dbReference type="GO" id="GO:0006289">
    <property type="term" value="P:nucleotide-excision repair"/>
    <property type="evidence" value="ECO:0007669"/>
    <property type="project" value="TreeGrafter"/>
</dbReference>
<feature type="region of interest" description="Disordered" evidence="3">
    <location>
        <begin position="751"/>
        <end position="789"/>
    </location>
</feature>
<dbReference type="GO" id="GO:0003676">
    <property type="term" value="F:nucleic acid binding"/>
    <property type="evidence" value="ECO:0007669"/>
    <property type="project" value="InterPro"/>
</dbReference>
<keyword evidence="7" id="KW-1185">Reference proteome</keyword>
<dbReference type="InterPro" id="IPR038720">
    <property type="entry name" value="YprB_RNase_H-like_dom"/>
</dbReference>
<dbReference type="Pfam" id="PF00271">
    <property type="entry name" value="Helicase_C"/>
    <property type="match status" value="1"/>
</dbReference>
<gene>
    <name evidence="6" type="ORF">DPF_1876</name>
</gene>
<dbReference type="InterPro" id="IPR018973">
    <property type="entry name" value="MZB"/>
</dbReference>
<dbReference type="InterPro" id="IPR001650">
    <property type="entry name" value="Helicase_C-like"/>
</dbReference>
<dbReference type="PROSITE" id="PS51192">
    <property type="entry name" value="HELICASE_ATP_BIND_1"/>
    <property type="match status" value="1"/>
</dbReference>
<feature type="domain" description="Helicase ATP-binding" evidence="4">
    <location>
        <begin position="63"/>
        <end position="246"/>
    </location>
</feature>
<evidence type="ECO:0000256" key="3">
    <source>
        <dbReference type="SAM" id="MobiDB-lite"/>
    </source>
</evidence>
<dbReference type="Gene3D" id="3.40.50.300">
    <property type="entry name" value="P-loop containing nucleotide triphosphate hydrolases"/>
    <property type="match status" value="2"/>
</dbReference>
<dbReference type="InterPro" id="IPR011545">
    <property type="entry name" value="DEAD/DEAH_box_helicase_dom"/>
</dbReference>
<keyword evidence="2" id="KW-0067">ATP-binding</keyword>
<evidence type="ECO:0000313" key="7">
    <source>
        <dbReference type="Proteomes" id="UP000095200"/>
    </source>
</evidence>
<organism evidence="6 7">
    <name type="scientific">Desulfoplanes formicivorans</name>
    <dbReference type="NCBI Taxonomy" id="1592317"/>
    <lineage>
        <taxon>Bacteria</taxon>
        <taxon>Pseudomonadati</taxon>
        <taxon>Thermodesulfobacteriota</taxon>
        <taxon>Desulfovibrionia</taxon>
        <taxon>Desulfovibrionales</taxon>
        <taxon>Desulfoplanaceae</taxon>
        <taxon>Desulfoplanes</taxon>
    </lineage>
</organism>
<evidence type="ECO:0000313" key="6">
    <source>
        <dbReference type="EMBL" id="GAU09156.1"/>
    </source>
</evidence>
<sequence>MIDDYISRLKNYPSLAPDLVHHAVLPAKNAIYADPERPWHPQINAMLATLKLDRLYTHQARAVDLVRSGRHCVVATPTASGKTLIYALPVLDTLLRKPQARALFLFPLKALAQDQLKNLQNLAGHLMGLPHPLAAIYDGDTSSWHRAKIRNNPPGVLVTNPDMLHLGILPHHTTWQTFFKNLDFVIVDEVHTYRGVMGSHMAWVFRRLLRICAAYGKHPTFIFSSATIANPGELASALTGLDVEVVDKSGGPSSKRHVVFLDGQSAGASQTAIVLLQAALARQLRTLVFTQSRKMAELISVWAAQKAGKLGKRISPYRAGYLPEERRAIEADLVSGRLLAVVSTSALELGIDIGSLDLCILLGYPGSIMATWQRAGRVGRAGKTSAVILIGHEDAMDQYFMRHPEEFFSIPPEAAVINPFNPFIMASHITCAAADMPIARDEPFAESARVQTTLQKLERQGKLLCSEDGATWYAARKYPQREVSLRGSGHGFSIVDAVSGEVMGQIDKMRAFHETHPGAVYLHNTRTYVIESLDLETSTAFATPRKVGFYTRPHTSKTTEILQVRDRKSIWSTTLYLGRLRITEQVTEYEKRSNNGTFLGTIPLDLPPLVFETEGIWFDIPDRVRQSLEQDNLHFMGGIHACEHAAIGILPLLVLTDRNDLGGISIPLHPQTNQAAVFIYDGTPGGAGLCRQAFDRGRELLARTLQVIESCPCKTGCPACVHSPKCGSGNRPIDKHAALEILKRLRRGPAREPGKVNILPQDQPVHVSMPSPHPSTDHQSPREESPRHHPVHYGVLDVETRRSAQEVGGWNKAHKMGVSCVVVYDSLKKDYTAYLQEDMRSMVHHLQTMDLVVGFNIKRFDYKVLSGLVDFDFSGLPTLDILEHVHRQLGYRLSLDHLAKATLGEQKTANGLLALQWWKQGKLDRIIKYCTQDVAVTRGLYRYGRDNGYLLFTNKARQTVRLPVDWNKA</sequence>
<dbReference type="Pfam" id="PF22982">
    <property type="entry name" value="WHD_HRQ1"/>
    <property type="match status" value="1"/>
</dbReference>
<keyword evidence="6" id="KW-0378">Hydrolase</keyword>
<dbReference type="GO" id="GO:0036297">
    <property type="term" value="P:interstrand cross-link repair"/>
    <property type="evidence" value="ECO:0007669"/>
    <property type="project" value="TreeGrafter"/>
</dbReference>
<dbReference type="SMART" id="SM00490">
    <property type="entry name" value="HELICc"/>
    <property type="match status" value="1"/>
</dbReference>
<proteinExistence type="predicted"/>
<dbReference type="OrthoDB" id="9815222at2"/>
<dbReference type="InterPro" id="IPR012337">
    <property type="entry name" value="RNaseH-like_sf"/>
</dbReference>
<dbReference type="InterPro" id="IPR055227">
    <property type="entry name" value="HRQ1_WHD"/>
</dbReference>
<dbReference type="Pfam" id="PF13482">
    <property type="entry name" value="RNase_H_2"/>
    <property type="match status" value="1"/>
</dbReference>
<keyword evidence="1" id="KW-0547">Nucleotide-binding</keyword>
<evidence type="ECO:0000256" key="1">
    <source>
        <dbReference type="ARBA" id="ARBA00022741"/>
    </source>
</evidence>
<dbReference type="GO" id="GO:0043138">
    <property type="term" value="F:3'-5' DNA helicase activity"/>
    <property type="evidence" value="ECO:0007669"/>
    <property type="project" value="TreeGrafter"/>
</dbReference>
<dbReference type="InterPro" id="IPR014001">
    <property type="entry name" value="Helicase_ATP-bd"/>
</dbReference>
<dbReference type="Proteomes" id="UP000095200">
    <property type="component" value="Unassembled WGS sequence"/>
</dbReference>
<name>A0A194AJC1_9BACT</name>
<accession>A0A194AJC1</accession>
<dbReference type="CDD" id="cd18797">
    <property type="entry name" value="SF2_C_Hrq"/>
    <property type="match status" value="1"/>
</dbReference>
<dbReference type="AlphaFoldDB" id="A0A194AJC1"/>
<dbReference type="EMBL" id="BDFE01000017">
    <property type="protein sequence ID" value="GAU09156.1"/>
    <property type="molecule type" value="Genomic_DNA"/>
</dbReference>
<feature type="compositionally biased region" description="Basic and acidic residues" evidence="3">
    <location>
        <begin position="775"/>
        <end position="787"/>
    </location>
</feature>
<dbReference type="SMART" id="SM00487">
    <property type="entry name" value="DEXDc"/>
    <property type="match status" value="1"/>
</dbReference>
<dbReference type="GO" id="GO:0005524">
    <property type="term" value="F:ATP binding"/>
    <property type="evidence" value="ECO:0007669"/>
    <property type="project" value="UniProtKB-KW"/>
</dbReference>
<evidence type="ECO:0000259" key="5">
    <source>
        <dbReference type="PROSITE" id="PS51194"/>
    </source>
</evidence>
<protein>
    <submittedName>
        <fullName evidence="6">DEAD/DEAH box helicase</fullName>
    </submittedName>
</protein>
<dbReference type="PROSITE" id="PS51194">
    <property type="entry name" value="HELICASE_CTER"/>
    <property type="match status" value="1"/>
</dbReference>
<dbReference type="Pfam" id="PF09369">
    <property type="entry name" value="MZB"/>
    <property type="match status" value="1"/>
</dbReference>
<keyword evidence="6" id="KW-0347">Helicase</keyword>